<dbReference type="GO" id="GO:0031505">
    <property type="term" value="P:fungal-type cell wall organization"/>
    <property type="evidence" value="ECO:0007669"/>
    <property type="project" value="TreeGrafter"/>
</dbReference>
<dbReference type="Gene3D" id="3.30.70.1020">
    <property type="entry name" value="Trehalose-6-phosphate phosphatase related protein, domain 2"/>
    <property type="match status" value="1"/>
</dbReference>
<dbReference type="CDD" id="cd03788">
    <property type="entry name" value="GT20_TPS"/>
    <property type="match status" value="1"/>
</dbReference>
<proteinExistence type="inferred from homology"/>
<dbReference type="EMBL" id="BTFZ01000001">
    <property type="protein sequence ID" value="GMM33096.1"/>
    <property type="molecule type" value="Genomic_DNA"/>
</dbReference>
<dbReference type="RefSeq" id="XP_064850096.1">
    <property type="nucleotide sequence ID" value="XM_064994024.1"/>
</dbReference>
<evidence type="ECO:0000256" key="1">
    <source>
        <dbReference type="ARBA" id="ARBA00005409"/>
    </source>
</evidence>
<dbReference type="Pfam" id="PF00982">
    <property type="entry name" value="Glyco_transf_20"/>
    <property type="match status" value="1"/>
</dbReference>
<dbReference type="FunFam" id="3.40.50.2000:FF:000036">
    <property type="entry name" value="Alpha,alpha-trehalose-phosphate synthase subunit Tps2"/>
    <property type="match status" value="1"/>
</dbReference>
<dbReference type="SUPFAM" id="SSF53756">
    <property type="entry name" value="UDP-Glycosyltransferase/glycogen phosphorylase"/>
    <property type="match status" value="1"/>
</dbReference>
<dbReference type="GO" id="GO:0034605">
    <property type="term" value="P:cellular response to heat"/>
    <property type="evidence" value="ECO:0007669"/>
    <property type="project" value="TreeGrafter"/>
</dbReference>
<comment type="caution">
    <text evidence="3">The sequence shown here is derived from an EMBL/GenBank/DDBJ whole genome shotgun (WGS) entry which is preliminary data.</text>
</comment>
<dbReference type="GO" id="GO:0003825">
    <property type="term" value="F:alpha,alpha-trehalose-phosphate synthase (UDP-forming) activity"/>
    <property type="evidence" value="ECO:0007669"/>
    <property type="project" value="TreeGrafter"/>
</dbReference>
<name>A0AAV5QEC4_9ASCO</name>
<dbReference type="FunFam" id="3.30.70.1020:FF:000002">
    <property type="entry name" value="Trehalose-6-phosphate synthase 2"/>
    <property type="match status" value="1"/>
</dbReference>
<dbReference type="InterPro" id="IPR003337">
    <property type="entry name" value="Trehalose_PPase"/>
</dbReference>
<organism evidence="3 4">
    <name type="scientific">Saccharomycopsis crataegensis</name>
    <dbReference type="NCBI Taxonomy" id="43959"/>
    <lineage>
        <taxon>Eukaryota</taxon>
        <taxon>Fungi</taxon>
        <taxon>Dikarya</taxon>
        <taxon>Ascomycota</taxon>
        <taxon>Saccharomycotina</taxon>
        <taxon>Saccharomycetes</taxon>
        <taxon>Saccharomycopsidaceae</taxon>
        <taxon>Saccharomycopsis</taxon>
    </lineage>
</organism>
<dbReference type="GeneID" id="90071075"/>
<dbReference type="Gene3D" id="3.40.50.1000">
    <property type="entry name" value="HAD superfamily/HAD-like"/>
    <property type="match status" value="1"/>
</dbReference>
<dbReference type="InterPro" id="IPR036412">
    <property type="entry name" value="HAD-like_sf"/>
</dbReference>
<dbReference type="PANTHER" id="PTHR10788:SF123">
    <property type="entry name" value="TREHALOSE-PHOSPHATASE"/>
    <property type="match status" value="1"/>
</dbReference>
<protein>
    <submittedName>
        <fullName evidence="3">Trehalose-phosphatase</fullName>
    </submittedName>
</protein>
<dbReference type="GO" id="GO:0005946">
    <property type="term" value="C:alpha,alpha-trehalose-phosphate synthase complex (UDP-forming)"/>
    <property type="evidence" value="ECO:0007669"/>
    <property type="project" value="TreeGrafter"/>
</dbReference>
<comment type="similarity">
    <text evidence="2">In the C-terminal section; belongs to the trehalose phosphatase family.</text>
</comment>
<dbReference type="CDD" id="cd01627">
    <property type="entry name" value="HAD_TPP"/>
    <property type="match status" value="1"/>
</dbReference>
<keyword evidence="4" id="KW-1185">Reference proteome</keyword>
<dbReference type="GO" id="GO:0005992">
    <property type="term" value="P:trehalose biosynthetic process"/>
    <property type="evidence" value="ECO:0007669"/>
    <property type="project" value="InterPro"/>
</dbReference>
<dbReference type="PANTHER" id="PTHR10788">
    <property type="entry name" value="TREHALOSE-6-PHOSPHATE SYNTHASE"/>
    <property type="match status" value="1"/>
</dbReference>
<dbReference type="Gene3D" id="3.40.50.2000">
    <property type="entry name" value="Glycogen Phosphorylase B"/>
    <property type="match status" value="2"/>
</dbReference>
<dbReference type="AlphaFoldDB" id="A0AAV5QEC4"/>
<sequence>MSQNPLAVDDEAVASPLASNVTPVIPGDSKAQQLKTSGRIIAVMTNLPNQVHLNRNTADNTVDFSLSHTRGNSSVYSSFYYLNQQTPWETHLVGWTGEVMSHTNNRLNRSDVQNDPLYLSDDDKSTITGMLKTANNSENVHPVWLLRRDQQRWRKYAENVLWPVFHYINQNTTFNSNNNEVEWWHDYVRFNEAYATKIMSIYKPGDIIWIHDYYLLLLPNLLRLQLPEAYIGLYLHTPFPSSEYFRCLSKRSNLLEGMLGANRIAFQSYSFAKHFVSSCSRILGCETTHDSITTYGRICKLEALPNGIDTSKIISDAFNEKIDKRVDTIKKVYANKKIIVGRDRLDSVRGVLQKLEAFEKFLIMYPEWRDKVVLIQVSSPVADMNKAYEKQVSEFVSYINGTYGTLHSNPVQHFQMRIDKDEYLALLRVADLGLITTIRDGMNTTALEFVACQMNNYSPLILSEFSGTTTVLSDAIVVNPWDSVGVAKTINDCLHMPVVQKVSLEKQLFKTVSINTNQYSTNKFLRHLIDDLGSSHECHSTPPLNRPKMLKSYNDATKRLFLFDYDGTLTPIVKDPDAAIPSARTLHLLTKLAKDPKNRIWIISGRDQQFLDEWLGSKISELGLSAEHGCFVRDVDSQKWINLTESIDMSWQKDVEDVFTYYTERTPGSFIERKKVALTWHYRKADPEYGEFQARELKQHLNATVAQNYDVEVMSGKANVEVRPRFVNKGEIVKKLTLSAHGEPQDFNSYGKKNLLKKLTSEVLPDFIFCVGDDKTDEDMFEALISIEEAWVNKNDDDNYKSQTLDGDDAAAIHDFGMYPVTVGPASKKTIAKAHLLEPKQVLDTLGLLVGEVSIFETGGSVTLDDRGHIKE</sequence>
<accession>A0AAV5QEC4</accession>
<dbReference type="InterPro" id="IPR001830">
    <property type="entry name" value="Glyco_trans_20"/>
</dbReference>
<reference evidence="3 4" key="1">
    <citation type="journal article" date="2023" name="Elife">
        <title>Identification of key yeast species and microbe-microbe interactions impacting larval growth of Drosophila in the wild.</title>
        <authorList>
            <person name="Mure A."/>
            <person name="Sugiura Y."/>
            <person name="Maeda R."/>
            <person name="Honda K."/>
            <person name="Sakurai N."/>
            <person name="Takahashi Y."/>
            <person name="Watada M."/>
            <person name="Katoh T."/>
            <person name="Gotoh A."/>
            <person name="Gotoh Y."/>
            <person name="Taniguchi I."/>
            <person name="Nakamura K."/>
            <person name="Hayashi T."/>
            <person name="Katayama T."/>
            <person name="Uemura T."/>
            <person name="Hattori Y."/>
        </authorList>
    </citation>
    <scope>NUCLEOTIDE SEQUENCE [LARGE SCALE GENOMIC DNA]</scope>
    <source>
        <strain evidence="3 4">SC-9</strain>
    </source>
</reference>
<comment type="similarity">
    <text evidence="1">In the N-terminal section; belongs to the glycosyltransferase 20 family.</text>
</comment>
<evidence type="ECO:0000313" key="4">
    <source>
        <dbReference type="Proteomes" id="UP001360560"/>
    </source>
</evidence>
<dbReference type="Proteomes" id="UP001360560">
    <property type="component" value="Unassembled WGS sequence"/>
</dbReference>
<dbReference type="Pfam" id="PF02358">
    <property type="entry name" value="Trehalose_PPase"/>
    <property type="match status" value="1"/>
</dbReference>
<gene>
    <name evidence="3" type="ORF">DASC09_004210</name>
</gene>
<dbReference type="InterPro" id="IPR023214">
    <property type="entry name" value="HAD_sf"/>
</dbReference>
<dbReference type="GO" id="GO:0005829">
    <property type="term" value="C:cytosol"/>
    <property type="evidence" value="ECO:0007669"/>
    <property type="project" value="TreeGrafter"/>
</dbReference>
<evidence type="ECO:0000313" key="3">
    <source>
        <dbReference type="EMBL" id="GMM33096.1"/>
    </source>
</evidence>
<dbReference type="SUPFAM" id="SSF56784">
    <property type="entry name" value="HAD-like"/>
    <property type="match status" value="1"/>
</dbReference>
<dbReference type="GO" id="GO:0004805">
    <property type="term" value="F:trehalose-phosphatase activity"/>
    <property type="evidence" value="ECO:0007669"/>
    <property type="project" value="TreeGrafter"/>
</dbReference>
<dbReference type="NCBIfam" id="TIGR00685">
    <property type="entry name" value="T6PP"/>
    <property type="match status" value="1"/>
</dbReference>
<dbReference type="NCBIfam" id="TIGR01484">
    <property type="entry name" value="HAD-SF-IIB"/>
    <property type="match status" value="1"/>
</dbReference>
<evidence type="ECO:0000256" key="2">
    <source>
        <dbReference type="ARBA" id="ARBA00006330"/>
    </source>
</evidence>
<dbReference type="InterPro" id="IPR006379">
    <property type="entry name" value="HAD-SF_hydro_IIB"/>
</dbReference>